<reference evidence="2 3" key="1">
    <citation type="submission" date="2024-02" db="EMBL/GenBank/DDBJ databases">
        <authorList>
            <person name="Chen Y."/>
            <person name="Shah S."/>
            <person name="Dougan E. K."/>
            <person name="Thang M."/>
            <person name="Chan C."/>
        </authorList>
    </citation>
    <scope>NUCLEOTIDE SEQUENCE [LARGE SCALE GENOMIC DNA]</scope>
</reference>
<dbReference type="PANTHER" id="PTHR34009">
    <property type="entry name" value="PROTEIN STAR"/>
    <property type="match status" value="1"/>
</dbReference>
<dbReference type="Pfam" id="PF05050">
    <property type="entry name" value="Methyltransf_21"/>
    <property type="match status" value="1"/>
</dbReference>
<comment type="caution">
    <text evidence="2">The sequence shown here is derived from an EMBL/GenBank/DDBJ whole genome shotgun (WGS) entry which is preliminary data.</text>
</comment>
<proteinExistence type="predicted"/>
<accession>A0ABP0Q248</accession>
<name>A0ABP0Q248_9DINO</name>
<dbReference type="InterPro" id="IPR053202">
    <property type="entry name" value="EGF_Rcpt_Signaling_Reg"/>
</dbReference>
<dbReference type="EMBL" id="CAXAMM010038940">
    <property type="protein sequence ID" value="CAK9082318.1"/>
    <property type="molecule type" value="Genomic_DNA"/>
</dbReference>
<keyword evidence="3" id="KW-1185">Reference proteome</keyword>
<dbReference type="PANTHER" id="PTHR34009:SF2">
    <property type="entry name" value="PROTEIN STAR"/>
    <property type="match status" value="1"/>
</dbReference>
<evidence type="ECO:0000259" key="1">
    <source>
        <dbReference type="Pfam" id="PF05050"/>
    </source>
</evidence>
<evidence type="ECO:0000313" key="3">
    <source>
        <dbReference type="Proteomes" id="UP001642464"/>
    </source>
</evidence>
<feature type="domain" description="Methyltransferase FkbM" evidence="1">
    <location>
        <begin position="171"/>
        <end position="234"/>
    </location>
</feature>
<evidence type="ECO:0000313" key="2">
    <source>
        <dbReference type="EMBL" id="CAK9082318.1"/>
    </source>
</evidence>
<gene>
    <name evidence="2" type="ORF">SCF082_LOCUS39126</name>
</gene>
<dbReference type="InterPro" id="IPR006342">
    <property type="entry name" value="FkbM_mtfrase"/>
</dbReference>
<dbReference type="SUPFAM" id="SSF53335">
    <property type="entry name" value="S-adenosyl-L-methionine-dependent methyltransferases"/>
    <property type="match status" value="1"/>
</dbReference>
<organism evidence="2 3">
    <name type="scientific">Durusdinium trenchii</name>
    <dbReference type="NCBI Taxonomy" id="1381693"/>
    <lineage>
        <taxon>Eukaryota</taxon>
        <taxon>Sar</taxon>
        <taxon>Alveolata</taxon>
        <taxon>Dinophyceae</taxon>
        <taxon>Suessiales</taxon>
        <taxon>Symbiodiniaceae</taxon>
        <taxon>Durusdinium</taxon>
    </lineage>
</organism>
<protein>
    <submittedName>
        <fullName evidence="2">Methyltransf_21 domain-containing protein</fullName>
    </submittedName>
</protein>
<dbReference type="Proteomes" id="UP001642464">
    <property type="component" value="Unassembled WGS sequence"/>
</dbReference>
<sequence length="320" mass="36511">MPRLGSHLVAVWVSDECIHETSEVASPACAHMNSFWERTYLMMRGYCTRRICASRVLTSILQDPNVLELHCEDFSSATDGSNSSISEFGQDWFALRNFLGLSSKGIYVDVGASLPFDYSNTVMLDRCQGWRGICVEPNPHLSFLLEVYRSCEVFTNCVDEVGLSQRPFSDRDGKVEFYADCLPLGEILRRAGLQNKRIDFMSVDVEHQELAVLKGLDLKDFDIRVLVVEVTRGARWLEVDSVLLPEGYAKVAVLGRDVVYVKLEELMQKNLAAWPIFSKATLPTGWADFHQRVLDEEMEEEMRQERKAFYAGQRRMSPER</sequence>
<dbReference type="InterPro" id="IPR029063">
    <property type="entry name" value="SAM-dependent_MTases_sf"/>
</dbReference>